<evidence type="ECO:0000313" key="1">
    <source>
        <dbReference type="EMBL" id="KAJ1179366.1"/>
    </source>
</evidence>
<dbReference type="Proteomes" id="UP001066276">
    <property type="component" value="Chromosome 3_2"/>
</dbReference>
<proteinExistence type="predicted"/>
<dbReference type="AlphaFoldDB" id="A0AAV7TT20"/>
<comment type="caution">
    <text evidence="1">The sequence shown here is derived from an EMBL/GenBank/DDBJ whole genome shotgun (WGS) entry which is preliminary data.</text>
</comment>
<accession>A0AAV7TT20</accession>
<gene>
    <name evidence="1" type="ORF">NDU88_004600</name>
</gene>
<protein>
    <submittedName>
        <fullName evidence="1">Uncharacterized protein</fullName>
    </submittedName>
</protein>
<evidence type="ECO:0000313" key="2">
    <source>
        <dbReference type="Proteomes" id="UP001066276"/>
    </source>
</evidence>
<sequence>MGRKLPPMRHRVSKHAIVNRQVNARFNARGQKDKGIANRPIAVHLLFYGCGANCKPTLVVIPRNWGEHSTMSI</sequence>
<dbReference type="EMBL" id="JANPWB010000006">
    <property type="protein sequence ID" value="KAJ1179366.1"/>
    <property type="molecule type" value="Genomic_DNA"/>
</dbReference>
<organism evidence="1 2">
    <name type="scientific">Pleurodeles waltl</name>
    <name type="common">Iberian ribbed newt</name>
    <dbReference type="NCBI Taxonomy" id="8319"/>
    <lineage>
        <taxon>Eukaryota</taxon>
        <taxon>Metazoa</taxon>
        <taxon>Chordata</taxon>
        <taxon>Craniata</taxon>
        <taxon>Vertebrata</taxon>
        <taxon>Euteleostomi</taxon>
        <taxon>Amphibia</taxon>
        <taxon>Batrachia</taxon>
        <taxon>Caudata</taxon>
        <taxon>Salamandroidea</taxon>
        <taxon>Salamandridae</taxon>
        <taxon>Pleurodelinae</taxon>
        <taxon>Pleurodeles</taxon>
    </lineage>
</organism>
<name>A0AAV7TT20_PLEWA</name>
<reference evidence="1" key="1">
    <citation type="journal article" date="2022" name="bioRxiv">
        <title>Sequencing and chromosome-scale assembly of the giantPleurodeles waltlgenome.</title>
        <authorList>
            <person name="Brown T."/>
            <person name="Elewa A."/>
            <person name="Iarovenko S."/>
            <person name="Subramanian E."/>
            <person name="Araus A.J."/>
            <person name="Petzold A."/>
            <person name="Susuki M."/>
            <person name="Suzuki K.-i.T."/>
            <person name="Hayashi T."/>
            <person name="Toyoda A."/>
            <person name="Oliveira C."/>
            <person name="Osipova E."/>
            <person name="Leigh N.D."/>
            <person name="Simon A."/>
            <person name="Yun M.H."/>
        </authorList>
    </citation>
    <scope>NUCLEOTIDE SEQUENCE</scope>
    <source>
        <strain evidence="1">20211129_DDA</strain>
        <tissue evidence="1">Liver</tissue>
    </source>
</reference>
<keyword evidence="2" id="KW-1185">Reference proteome</keyword>